<evidence type="ECO:0000313" key="2">
    <source>
        <dbReference type="Proteomes" id="UP001141806"/>
    </source>
</evidence>
<reference evidence="1" key="1">
    <citation type="journal article" date="2023" name="Plant J.">
        <title>The genome of the king protea, Protea cynaroides.</title>
        <authorList>
            <person name="Chang J."/>
            <person name="Duong T.A."/>
            <person name="Schoeman C."/>
            <person name="Ma X."/>
            <person name="Roodt D."/>
            <person name="Barker N."/>
            <person name="Li Z."/>
            <person name="Van de Peer Y."/>
            <person name="Mizrachi E."/>
        </authorList>
    </citation>
    <scope>NUCLEOTIDE SEQUENCE</scope>
    <source>
        <tissue evidence="1">Young leaves</tissue>
    </source>
</reference>
<organism evidence="1 2">
    <name type="scientific">Protea cynaroides</name>
    <dbReference type="NCBI Taxonomy" id="273540"/>
    <lineage>
        <taxon>Eukaryota</taxon>
        <taxon>Viridiplantae</taxon>
        <taxon>Streptophyta</taxon>
        <taxon>Embryophyta</taxon>
        <taxon>Tracheophyta</taxon>
        <taxon>Spermatophyta</taxon>
        <taxon>Magnoliopsida</taxon>
        <taxon>Proteales</taxon>
        <taxon>Proteaceae</taxon>
        <taxon>Protea</taxon>
    </lineage>
</organism>
<comment type="caution">
    <text evidence="1">The sequence shown here is derived from an EMBL/GenBank/DDBJ whole genome shotgun (WGS) entry which is preliminary data.</text>
</comment>
<dbReference type="Proteomes" id="UP001141806">
    <property type="component" value="Unassembled WGS sequence"/>
</dbReference>
<name>A0A9Q0HES3_9MAGN</name>
<accession>A0A9Q0HES3</accession>
<keyword evidence="2" id="KW-1185">Reference proteome</keyword>
<sequence>MVAGAMQNHHGQQVTLMVMGVEGLSEMVTKEGDWLELLVMMVGLAGLVMEVRRQLEPLDAPKGLYEMEMEMEMEVGWLFERLYEVVMEQPCLMVMGGDEVFCITGCGLSVRDGDGGLRCCL</sequence>
<protein>
    <submittedName>
        <fullName evidence="1">Uncharacterized protein</fullName>
    </submittedName>
</protein>
<proteinExistence type="predicted"/>
<gene>
    <name evidence="1" type="ORF">NE237_023850</name>
</gene>
<dbReference type="EMBL" id="JAMYWD010000008">
    <property type="protein sequence ID" value="KAJ4963911.1"/>
    <property type="molecule type" value="Genomic_DNA"/>
</dbReference>
<dbReference type="AlphaFoldDB" id="A0A9Q0HES3"/>
<evidence type="ECO:0000313" key="1">
    <source>
        <dbReference type="EMBL" id="KAJ4963911.1"/>
    </source>
</evidence>